<reference evidence="6 7" key="1">
    <citation type="submission" date="2020-08" db="EMBL/GenBank/DDBJ databases">
        <title>The genome sequence of type strain Novosphingobium flavum NBRC 111647.</title>
        <authorList>
            <person name="Liu Y."/>
        </authorList>
    </citation>
    <scope>NUCLEOTIDE SEQUENCE [LARGE SCALE GENOMIC DNA]</scope>
    <source>
        <strain evidence="6 7">NBRC 111647</strain>
    </source>
</reference>
<evidence type="ECO:0000313" key="6">
    <source>
        <dbReference type="EMBL" id="MBC2666084.1"/>
    </source>
</evidence>
<dbReference type="InterPro" id="IPR050176">
    <property type="entry name" value="LTTR"/>
</dbReference>
<comment type="caution">
    <text evidence="6">The sequence shown here is derived from an EMBL/GenBank/DDBJ whole genome shotgun (WGS) entry which is preliminary data.</text>
</comment>
<accession>A0A7X1FSK6</accession>
<keyword evidence="7" id="KW-1185">Reference proteome</keyword>
<dbReference type="NCBIfam" id="NF009888">
    <property type="entry name" value="PRK13348.1"/>
    <property type="match status" value="1"/>
</dbReference>
<dbReference type="PROSITE" id="PS50931">
    <property type="entry name" value="HTH_LYSR"/>
    <property type="match status" value="1"/>
</dbReference>
<dbReference type="SUPFAM" id="SSF46785">
    <property type="entry name" value="Winged helix' DNA-binding domain"/>
    <property type="match status" value="1"/>
</dbReference>
<dbReference type="GO" id="GO:0003677">
    <property type="term" value="F:DNA binding"/>
    <property type="evidence" value="ECO:0007669"/>
    <property type="project" value="UniProtKB-KW"/>
</dbReference>
<proteinExistence type="inferred from homology"/>
<dbReference type="PANTHER" id="PTHR30579:SF2">
    <property type="entry name" value="HTH-TYPE TRANSCRIPTIONAL REGULATOR ARGP"/>
    <property type="match status" value="1"/>
</dbReference>
<dbReference type="Gene3D" id="3.40.190.290">
    <property type="match status" value="1"/>
</dbReference>
<sequence>MLDYPALRAVAAVAQTGSFEAAARQLNVTPSAISQRIKNLETRLGFYVIERGNPCVATPKGDWLCRHVEQVGLLESDLLSRLPILQPATGAQRLTLHVAVNSDSLATWFMPAAAAYAEASGHLLHLEVDEESQTAEWLAHGRVSAAVTSRETPIPGCRRFALGTMRYFAVASPAFKARYFPDGPSAEAFSAAPALTFSRHDQLQSRWLAGVLDDAPACPSHWLPTTQGFLDASLTGMGWGMNPLAMVEEHLAAGKLVELVPGRPFDVPLFWQVNRLAADHIQPLSEAVIRAAGAVLSPG</sequence>
<dbReference type="GO" id="GO:0003700">
    <property type="term" value="F:DNA-binding transcription factor activity"/>
    <property type="evidence" value="ECO:0007669"/>
    <property type="project" value="InterPro"/>
</dbReference>
<keyword evidence="3" id="KW-0238">DNA-binding</keyword>
<evidence type="ECO:0000256" key="2">
    <source>
        <dbReference type="ARBA" id="ARBA00023015"/>
    </source>
</evidence>
<dbReference type="Proteomes" id="UP000566813">
    <property type="component" value="Unassembled WGS sequence"/>
</dbReference>
<dbReference type="NCBIfam" id="TIGR03298">
    <property type="entry name" value="argP"/>
    <property type="match status" value="1"/>
</dbReference>
<dbReference type="Gene3D" id="1.10.10.10">
    <property type="entry name" value="Winged helix-like DNA-binding domain superfamily/Winged helix DNA-binding domain"/>
    <property type="match status" value="1"/>
</dbReference>
<dbReference type="AlphaFoldDB" id="A0A7X1FSK6"/>
<dbReference type="PANTHER" id="PTHR30579">
    <property type="entry name" value="TRANSCRIPTIONAL REGULATOR"/>
    <property type="match status" value="1"/>
</dbReference>
<protein>
    <submittedName>
        <fullName evidence="6">LysR family transcriptional regulator ArgP</fullName>
    </submittedName>
</protein>
<evidence type="ECO:0000256" key="1">
    <source>
        <dbReference type="ARBA" id="ARBA00009437"/>
    </source>
</evidence>
<organism evidence="6 7">
    <name type="scientific">Novosphingobium flavum</name>
    <dbReference type="NCBI Taxonomy" id="1778672"/>
    <lineage>
        <taxon>Bacteria</taxon>
        <taxon>Pseudomonadati</taxon>
        <taxon>Pseudomonadota</taxon>
        <taxon>Alphaproteobacteria</taxon>
        <taxon>Sphingomonadales</taxon>
        <taxon>Sphingomonadaceae</taxon>
        <taxon>Novosphingobium</taxon>
    </lineage>
</organism>
<evidence type="ECO:0000313" key="7">
    <source>
        <dbReference type="Proteomes" id="UP000566813"/>
    </source>
</evidence>
<dbReference type="InterPro" id="IPR017685">
    <property type="entry name" value="ArgP"/>
</dbReference>
<dbReference type="InterPro" id="IPR036390">
    <property type="entry name" value="WH_DNA-bd_sf"/>
</dbReference>
<dbReference type="InterPro" id="IPR005119">
    <property type="entry name" value="LysR_subst-bd"/>
</dbReference>
<dbReference type="EMBL" id="JACLAW010000008">
    <property type="protein sequence ID" value="MBC2666084.1"/>
    <property type="molecule type" value="Genomic_DNA"/>
</dbReference>
<evidence type="ECO:0000256" key="3">
    <source>
        <dbReference type="ARBA" id="ARBA00023125"/>
    </source>
</evidence>
<keyword evidence="4" id="KW-0804">Transcription</keyword>
<evidence type="ECO:0000259" key="5">
    <source>
        <dbReference type="PROSITE" id="PS50931"/>
    </source>
</evidence>
<dbReference type="SUPFAM" id="SSF53850">
    <property type="entry name" value="Periplasmic binding protein-like II"/>
    <property type="match status" value="1"/>
</dbReference>
<dbReference type="NCBIfam" id="NF002964">
    <property type="entry name" value="PRK03635.1"/>
    <property type="match status" value="1"/>
</dbReference>
<keyword evidence="2" id="KW-0805">Transcription regulation</keyword>
<dbReference type="Pfam" id="PF03466">
    <property type="entry name" value="LysR_substrate"/>
    <property type="match status" value="1"/>
</dbReference>
<dbReference type="RefSeq" id="WP_185664392.1">
    <property type="nucleotide sequence ID" value="NZ_JACLAW010000008.1"/>
</dbReference>
<gene>
    <name evidence="6" type="ORF">H7F51_11205</name>
</gene>
<evidence type="ECO:0000256" key="4">
    <source>
        <dbReference type="ARBA" id="ARBA00023163"/>
    </source>
</evidence>
<dbReference type="InterPro" id="IPR000847">
    <property type="entry name" value="LysR_HTH_N"/>
</dbReference>
<name>A0A7X1FSK6_9SPHN</name>
<dbReference type="InterPro" id="IPR036388">
    <property type="entry name" value="WH-like_DNA-bd_sf"/>
</dbReference>
<comment type="similarity">
    <text evidence="1">Belongs to the LysR transcriptional regulatory family.</text>
</comment>
<feature type="domain" description="HTH lysR-type" evidence="5">
    <location>
        <begin position="2"/>
        <end position="58"/>
    </location>
</feature>
<dbReference type="Pfam" id="PF00126">
    <property type="entry name" value="HTH_1"/>
    <property type="match status" value="1"/>
</dbReference>